<organism evidence="2 3">
    <name type="scientific">Cupriavidus basilensis</name>
    <dbReference type="NCBI Taxonomy" id="68895"/>
    <lineage>
        <taxon>Bacteria</taxon>
        <taxon>Pseudomonadati</taxon>
        <taxon>Pseudomonadota</taxon>
        <taxon>Betaproteobacteria</taxon>
        <taxon>Burkholderiales</taxon>
        <taxon>Burkholderiaceae</taxon>
        <taxon>Cupriavidus</taxon>
    </lineage>
</organism>
<proteinExistence type="predicted"/>
<dbReference type="RefSeq" id="WP_043345887.1">
    <property type="nucleotide sequence ID" value="NZ_CP010536.1"/>
</dbReference>
<name>A0A0C4Y8C1_9BURK</name>
<accession>A0A0C4Y8C1</accession>
<reference evidence="2 3" key="1">
    <citation type="journal article" date="2015" name="Genome Announc.">
        <title>Complete Genome Sequence of Cupriavidus basilensis 4G11, Isolated from the Oak Ridge Field Research Center Site.</title>
        <authorList>
            <person name="Ray J."/>
            <person name="Waters R.J."/>
            <person name="Skerker J.M."/>
            <person name="Kuehl J.V."/>
            <person name="Price M.N."/>
            <person name="Huang J."/>
            <person name="Chakraborty R."/>
            <person name="Arkin A.P."/>
            <person name="Deutschbauer A."/>
        </authorList>
    </citation>
    <scope>NUCLEOTIDE SEQUENCE [LARGE SCALE GENOMIC DNA]</scope>
    <source>
        <strain evidence="2">4G11</strain>
    </source>
</reference>
<dbReference type="AlphaFoldDB" id="A0A0C4Y8C1"/>
<sequence>MPDHYGEIYRMQFYLLGPNGEPVKESRMQTHQEFLTGRFKRFVLRTDLIEQSARVWTCFCPWSEMMDPPVFLTHLSAPGVDKIFTSPTWQDAQDKHRRVSDKARRVLPLTPLPGSP</sequence>
<gene>
    <name evidence="2" type="ORF">RR42_m1796</name>
</gene>
<keyword evidence="3" id="KW-1185">Reference proteome</keyword>
<dbReference type="Proteomes" id="UP000031843">
    <property type="component" value="Chromosome main"/>
</dbReference>
<dbReference type="EMBL" id="CP010536">
    <property type="protein sequence ID" value="AJG19193.1"/>
    <property type="molecule type" value="Genomic_DNA"/>
</dbReference>
<evidence type="ECO:0000313" key="3">
    <source>
        <dbReference type="Proteomes" id="UP000031843"/>
    </source>
</evidence>
<dbReference type="OrthoDB" id="8965708at2"/>
<evidence type="ECO:0000256" key="1">
    <source>
        <dbReference type="SAM" id="MobiDB-lite"/>
    </source>
</evidence>
<evidence type="ECO:0000313" key="2">
    <source>
        <dbReference type="EMBL" id="AJG19193.1"/>
    </source>
</evidence>
<protein>
    <submittedName>
        <fullName evidence="2">Uncharacterized protein</fullName>
    </submittedName>
</protein>
<dbReference type="KEGG" id="cbw:RR42_m1796"/>
<feature type="region of interest" description="Disordered" evidence="1">
    <location>
        <begin position="89"/>
        <end position="116"/>
    </location>
</feature>